<sequence>MQTSGDYRAGFACFVGRPNAGKSTLTNAIIGQKIAITSPKPQTTRHTIRGVLHREDSQLVLVDTPGLHRPRTLLGERLNDLVRATWSEVDVIGLCLPADEEIGRGDRFISGEISELKATLVAVVTKIDLVSKATLAERLLAVHRLGAFADIVPVSAVSGEQVGTLVDVMVGHLPKSPQLYPDGMLTDEPEQVLMAELIREAALDGVRDELPHSIAVLVEEVFTEEGLTKIYADIYVERSSQKAIVIGHQASRLKEVGTRARREIEDLIGGRVYLDLHVRVAKDWQRDPKQLRRLGF</sequence>
<reference evidence="11" key="1">
    <citation type="journal article" date="2014" name="Int. J. Syst. Evol. Microbiol.">
        <title>Complete genome sequence of Corynebacterium casei LMG S-19264T (=DSM 44701T), isolated from a smear-ripened cheese.</title>
        <authorList>
            <consortium name="US DOE Joint Genome Institute (JGI-PGF)"/>
            <person name="Walter F."/>
            <person name="Albersmeier A."/>
            <person name="Kalinowski J."/>
            <person name="Ruckert C."/>
        </authorList>
    </citation>
    <scope>NUCLEOTIDE SEQUENCE</scope>
    <source>
        <strain evidence="11">VKM Ac-1321</strain>
    </source>
</reference>
<dbReference type="PROSITE" id="PS50823">
    <property type="entry name" value="KH_TYPE_2"/>
    <property type="match status" value="1"/>
</dbReference>
<keyword evidence="12" id="KW-1185">Reference proteome</keyword>
<comment type="similarity">
    <text evidence="1 6 7 8">Belongs to the TRAFAC class TrmE-Era-EngA-EngB-Septin-like GTPase superfamily. Era GTPase family.</text>
</comment>
<dbReference type="Proteomes" id="UP001143480">
    <property type="component" value="Unassembled WGS sequence"/>
</dbReference>
<dbReference type="InterPro" id="IPR005225">
    <property type="entry name" value="Small_GTP-bd"/>
</dbReference>
<dbReference type="EMBL" id="BSFP01000063">
    <property type="protein sequence ID" value="GLL05782.1"/>
    <property type="molecule type" value="Genomic_DNA"/>
</dbReference>
<feature type="binding site" evidence="6">
    <location>
        <begin position="125"/>
        <end position="128"/>
    </location>
    <ligand>
        <name>GTP</name>
        <dbReference type="ChEBI" id="CHEBI:37565"/>
    </ligand>
</feature>
<dbReference type="InterPro" id="IPR027417">
    <property type="entry name" value="P-loop_NTPase"/>
</dbReference>
<feature type="region of interest" description="G5" evidence="7">
    <location>
        <begin position="154"/>
        <end position="156"/>
    </location>
</feature>
<dbReference type="NCBIfam" id="TIGR00231">
    <property type="entry name" value="small_GTP"/>
    <property type="match status" value="1"/>
</dbReference>
<keyword evidence="5 6" id="KW-0342">GTP-binding</keyword>
<dbReference type="Gene3D" id="3.30.300.20">
    <property type="match status" value="1"/>
</dbReference>
<dbReference type="GO" id="GO:0000028">
    <property type="term" value="P:ribosomal small subunit assembly"/>
    <property type="evidence" value="ECO:0007669"/>
    <property type="project" value="TreeGrafter"/>
</dbReference>
<comment type="subunit">
    <text evidence="6">Monomer.</text>
</comment>
<feature type="domain" description="Era-type G" evidence="10">
    <location>
        <begin position="8"/>
        <end position="175"/>
    </location>
</feature>
<comment type="caution">
    <text evidence="11">The sequence shown here is derived from an EMBL/GenBank/DDBJ whole genome shotgun (WGS) entry which is preliminary data.</text>
</comment>
<evidence type="ECO:0000256" key="5">
    <source>
        <dbReference type="ARBA" id="ARBA00023134"/>
    </source>
</evidence>
<dbReference type="InterPro" id="IPR009019">
    <property type="entry name" value="KH_sf_prok-type"/>
</dbReference>
<dbReference type="Gene3D" id="3.40.50.300">
    <property type="entry name" value="P-loop containing nucleotide triphosphate hydrolases"/>
    <property type="match status" value="1"/>
</dbReference>
<dbReference type="SUPFAM" id="SSF52540">
    <property type="entry name" value="P-loop containing nucleoside triphosphate hydrolases"/>
    <property type="match status" value="1"/>
</dbReference>
<evidence type="ECO:0000313" key="12">
    <source>
        <dbReference type="Proteomes" id="UP001143480"/>
    </source>
</evidence>
<evidence type="ECO:0000256" key="1">
    <source>
        <dbReference type="ARBA" id="ARBA00007921"/>
    </source>
</evidence>
<evidence type="ECO:0000259" key="10">
    <source>
        <dbReference type="PROSITE" id="PS51713"/>
    </source>
</evidence>
<evidence type="ECO:0000256" key="7">
    <source>
        <dbReference type="PROSITE-ProRule" id="PRU01050"/>
    </source>
</evidence>
<dbReference type="InterPro" id="IPR004044">
    <property type="entry name" value="KH_dom_type_2"/>
</dbReference>
<dbReference type="SUPFAM" id="SSF54814">
    <property type="entry name" value="Prokaryotic type KH domain (KH-domain type II)"/>
    <property type="match status" value="1"/>
</dbReference>
<dbReference type="Pfam" id="PF07650">
    <property type="entry name" value="KH_2"/>
    <property type="match status" value="1"/>
</dbReference>
<keyword evidence="6" id="KW-0690">Ribosome biogenesis</keyword>
<dbReference type="GO" id="GO:0043024">
    <property type="term" value="F:ribosomal small subunit binding"/>
    <property type="evidence" value="ECO:0007669"/>
    <property type="project" value="TreeGrafter"/>
</dbReference>
<dbReference type="GO" id="GO:0070181">
    <property type="term" value="F:small ribosomal subunit rRNA binding"/>
    <property type="evidence" value="ECO:0007669"/>
    <property type="project" value="UniProtKB-UniRule"/>
</dbReference>
<comment type="subcellular location">
    <subcellularLocation>
        <location evidence="6">Cytoplasm</location>
    </subcellularLocation>
    <subcellularLocation>
        <location evidence="6">Cell membrane</location>
        <topology evidence="6">Peripheral membrane protein</topology>
    </subcellularLocation>
</comment>
<dbReference type="InterPro" id="IPR015946">
    <property type="entry name" value="KH_dom-like_a/b"/>
</dbReference>
<keyword evidence="4 6" id="KW-0694">RNA-binding</keyword>
<evidence type="ECO:0000256" key="3">
    <source>
        <dbReference type="ARBA" id="ARBA00022741"/>
    </source>
</evidence>
<dbReference type="GO" id="GO:0005886">
    <property type="term" value="C:plasma membrane"/>
    <property type="evidence" value="ECO:0007669"/>
    <property type="project" value="UniProtKB-SubCell"/>
</dbReference>
<dbReference type="PANTHER" id="PTHR42698">
    <property type="entry name" value="GTPASE ERA"/>
    <property type="match status" value="1"/>
</dbReference>
<keyword evidence="3 6" id="KW-0547">Nucleotide-binding</keyword>
<dbReference type="NCBIfam" id="NF000908">
    <property type="entry name" value="PRK00089.1"/>
    <property type="match status" value="1"/>
</dbReference>
<evidence type="ECO:0000313" key="11">
    <source>
        <dbReference type="EMBL" id="GLL05782.1"/>
    </source>
</evidence>
<gene>
    <name evidence="6 11" type="primary">era</name>
    <name evidence="11" type="ORF">GCM10017581_075290</name>
</gene>
<keyword evidence="6" id="KW-0963">Cytoplasm</keyword>
<evidence type="ECO:0000256" key="8">
    <source>
        <dbReference type="RuleBase" id="RU003761"/>
    </source>
</evidence>
<dbReference type="HAMAP" id="MF_00367">
    <property type="entry name" value="GTPase_Era"/>
    <property type="match status" value="1"/>
</dbReference>
<feature type="domain" description="KH type-2" evidence="9">
    <location>
        <begin position="206"/>
        <end position="282"/>
    </location>
</feature>
<dbReference type="PANTHER" id="PTHR42698:SF1">
    <property type="entry name" value="GTPASE ERA, MITOCHONDRIAL"/>
    <property type="match status" value="1"/>
</dbReference>
<protein>
    <recommendedName>
        <fullName evidence="2 6">GTPase Era</fullName>
    </recommendedName>
</protein>
<dbReference type="AlphaFoldDB" id="A0A9W6KR91"/>
<evidence type="ECO:0000259" key="9">
    <source>
        <dbReference type="PROSITE" id="PS50823"/>
    </source>
</evidence>
<dbReference type="FunFam" id="3.40.50.300:FF:000094">
    <property type="entry name" value="GTPase Era"/>
    <property type="match status" value="1"/>
</dbReference>
<dbReference type="InterPro" id="IPR030388">
    <property type="entry name" value="G_ERA_dom"/>
</dbReference>
<feature type="region of interest" description="G3" evidence="7">
    <location>
        <begin position="63"/>
        <end position="66"/>
    </location>
</feature>
<dbReference type="PROSITE" id="PS51713">
    <property type="entry name" value="G_ERA"/>
    <property type="match status" value="1"/>
</dbReference>
<dbReference type="FunFam" id="3.30.300.20:FF:000003">
    <property type="entry name" value="GTPase Era"/>
    <property type="match status" value="1"/>
</dbReference>
<comment type="function">
    <text evidence="6">An essential GTPase that binds both GDP and GTP, with rapid nucleotide exchange. Plays a role in 16S rRNA processing and 30S ribosomal subunit biogenesis and possibly also in cell cycle regulation and energy metabolism.</text>
</comment>
<dbReference type="GO" id="GO:0005525">
    <property type="term" value="F:GTP binding"/>
    <property type="evidence" value="ECO:0007669"/>
    <property type="project" value="UniProtKB-UniRule"/>
</dbReference>
<dbReference type="InterPro" id="IPR006073">
    <property type="entry name" value="GTP-bd"/>
</dbReference>
<name>A0A9W6KR91_9ACTN</name>
<dbReference type="NCBIfam" id="TIGR00436">
    <property type="entry name" value="era"/>
    <property type="match status" value="1"/>
</dbReference>
<feature type="region of interest" description="G4" evidence="7">
    <location>
        <begin position="125"/>
        <end position="128"/>
    </location>
</feature>
<evidence type="ECO:0000256" key="4">
    <source>
        <dbReference type="ARBA" id="ARBA00022884"/>
    </source>
</evidence>
<evidence type="ECO:0000256" key="2">
    <source>
        <dbReference type="ARBA" id="ARBA00020484"/>
    </source>
</evidence>
<keyword evidence="6" id="KW-0472">Membrane</keyword>
<keyword evidence="6" id="KW-0699">rRNA-binding</keyword>
<feature type="region of interest" description="G1" evidence="7">
    <location>
        <begin position="16"/>
        <end position="23"/>
    </location>
</feature>
<dbReference type="Pfam" id="PF01926">
    <property type="entry name" value="MMR_HSR1"/>
    <property type="match status" value="1"/>
</dbReference>
<evidence type="ECO:0000256" key="6">
    <source>
        <dbReference type="HAMAP-Rule" id="MF_00367"/>
    </source>
</evidence>
<dbReference type="CDD" id="cd22534">
    <property type="entry name" value="KH-II_Era"/>
    <property type="match status" value="1"/>
</dbReference>
<feature type="binding site" evidence="6">
    <location>
        <begin position="16"/>
        <end position="23"/>
    </location>
    <ligand>
        <name>GTP</name>
        <dbReference type="ChEBI" id="CHEBI:37565"/>
    </ligand>
</feature>
<dbReference type="GO" id="GO:0003924">
    <property type="term" value="F:GTPase activity"/>
    <property type="evidence" value="ECO:0007669"/>
    <property type="project" value="UniProtKB-UniRule"/>
</dbReference>
<keyword evidence="6" id="KW-1003">Cell membrane</keyword>
<dbReference type="RefSeq" id="WP_261961092.1">
    <property type="nucleotide sequence ID" value="NZ_BAAAXA010000001.1"/>
</dbReference>
<dbReference type="GO" id="GO:0005829">
    <property type="term" value="C:cytosol"/>
    <property type="evidence" value="ECO:0007669"/>
    <property type="project" value="TreeGrafter"/>
</dbReference>
<feature type="binding site" evidence="6">
    <location>
        <begin position="63"/>
        <end position="67"/>
    </location>
    <ligand>
        <name>GTP</name>
        <dbReference type="ChEBI" id="CHEBI:37565"/>
    </ligand>
</feature>
<feature type="region of interest" description="G2" evidence="7">
    <location>
        <begin position="42"/>
        <end position="46"/>
    </location>
</feature>
<reference evidence="11" key="2">
    <citation type="submission" date="2023-01" db="EMBL/GenBank/DDBJ databases">
        <authorList>
            <person name="Sun Q."/>
            <person name="Evtushenko L."/>
        </authorList>
    </citation>
    <scope>NUCLEOTIDE SEQUENCE</scope>
    <source>
        <strain evidence="11">VKM Ac-1321</strain>
    </source>
</reference>
<proteinExistence type="inferred from homology"/>
<dbReference type="InterPro" id="IPR005662">
    <property type="entry name" value="GTPase_Era-like"/>
</dbReference>
<accession>A0A9W6KR91</accession>
<dbReference type="CDD" id="cd04163">
    <property type="entry name" value="Era"/>
    <property type="match status" value="1"/>
</dbReference>
<organism evidence="11 12">
    <name type="scientific">Dactylosporangium matsuzakiense</name>
    <dbReference type="NCBI Taxonomy" id="53360"/>
    <lineage>
        <taxon>Bacteria</taxon>
        <taxon>Bacillati</taxon>
        <taxon>Actinomycetota</taxon>
        <taxon>Actinomycetes</taxon>
        <taxon>Micromonosporales</taxon>
        <taxon>Micromonosporaceae</taxon>
        <taxon>Dactylosporangium</taxon>
    </lineage>
</organism>